<dbReference type="RefSeq" id="WP_377125908.1">
    <property type="nucleotide sequence ID" value="NZ_JBHUHN010000001.1"/>
</dbReference>
<evidence type="ECO:0000313" key="4">
    <source>
        <dbReference type="Proteomes" id="UP001597601"/>
    </source>
</evidence>
<comment type="caution">
    <text evidence="3">The sequence shown here is derived from an EMBL/GenBank/DDBJ whole genome shotgun (WGS) entry which is preliminary data.</text>
</comment>
<keyword evidence="4" id="KW-1185">Reference proteome</keyword>
<keyword evidence="2" id="KW-0732">Signal</keyword>
<proteinExistence type="predicted"/>
<feature type="signal peptide" evidence="2">
    <location>
        <begin position="1"/>
        <end position="18"/>
    </location>
</feature>
<gene>
    <name evidence="3" type="ORF">ACFSYC_08835</name>
</gene>
<dbReference type="PANTHER" id="PTHR33321">
    <property type="match status" value="1"/>
</dbReference>
<dbReference type="Pfam" id="PF04450">
    <property type="entry name" value="BSP"/>
    <property type="match status" value="1"/>
</dbReference>
<evidence type="ECO:0000256" key="1">
    <source>
        <dbReference type="SAM" id="MobiDB-lite"/>
    </source>
</evidence>
<dbReference type="InterPro" id="IPR007541">
    <property type="entry name" value="Uncharacterised_BSP"/>
</dbReference>
<sequence>MKKLLIMMCLMGAIDALAQEQTQQQQGQRPRQRRQSWSEAPNLSLDSTTRNGYTLIFVNNDTTFQAEGADIKKRMIETFYKVYPAQAKDFNPNTAKRVVFWIDRNYTGVAATGGTVVRYKPSWMLKKPTDIDVVTHEVMHIVQSYQGGAQGVGWLTEGIADYVRAVYGVDNEGAKWALPKGTGIRPDPNKPGEDPNAQGYTKSYRITAKFLLWIEKNVKKGVVATMDSKLRSHTYTADAWKEYTGKTLDELWTDYVAVATKES</sequence>
<feature type="region of interest" description="Disordered" evidence="1">
    <location>
        <begin position="21"/>
        <end position="45"/>
    </location>
</feature>
<dbReference type="EMBL" id="JBHUON010000008">
    <property type="protein sequence ID" value="MFD2864790.1"/>
    <property type="molecule type" value="Genomic_DNA"/>
</dbReference>
<organism evidence="3 4">
    <name type="scientific">Mucilaginibacter antarcticus</name>
    <dbReference type="NCBI Taxonomy" id="1855725"/>
    <lineage>
        <taxon>Bacteria</taxon>
        <taxon>Pseudomonadati</taxon>
        <taxon>Bacteroidota</taxon>
        <taxon>Sphingobacteriia</taxon>
        <taxon>Sphingobacteriales</taxon>
        <taxon>Sphingobacteriaceae</taxon>
        <taxon>Mucilaginibacter</taxon>
    </lineage>
</organism>
<dbReference type="Proteomes" id="UP001597601">
    <property type="component" value="Unassembled WGS sequence"/>
</dbReference>
<reference evidence="4" key="1">
    <citation type="journal article" date="2019" name="Int. J. Syst. Evol. Microbiol.">
        <title>The Global Catalogue of Microorganisms (GCM) 10K type strain sequencing project: providing services to taxonomists for standard genome sequencing and annotation.</title>
        <authorList>
            <consortium name="The Broad Institute Genomics Platform"/>
            <consortium name="The Broad Institute Genome Sequencing Center for Infectious Disease"/>
            <person name="Wu L."/>
            <person name="Ma J."/>
        </authorList>
    </citation>
    <scope>NUCLEOTIDE SEQUENCE [LARGE SCALE GENOMIC DNA]</scope>
    <source>
        <strain evidence="4">KCTC 52232</strain>
    </source>
</reference>
<evidence type="ECO:0000256" key="2">
    <source>
        <dbReference type="SAM" id="SignalP"/>
    </source>
</evidence>
<accession>A0ABW5XM27</accession>
<name>A0ABW5XM27_9SPHI</name>
<dbReference type="SUPFAM" id="SSF55486">
    <property type="entry name" value="Metalloproteases ('zincins'), catalytic domain"/>
    <property type="match status" value="1"/>
</dbReference>
<dbReference type="PANTHER" id="PTHR33321:SF12">
    <property type="entry name" value="PLANT BASIC SECRETORY PROTEIN (BSP) FAMILY PROTEIN"/>
    <property type="match status" value="1"/>
</dbReference>
<feature type="chain" id="PRO_5046126698" evidence="2">
    <location>
        <begin position="19"/>
        <end position="263"/>
    </location>
</feature>
<evidence type="ECO:0000313" key="3">
    <source>
        <dbReference type="EMBL" id="MFD2864790.1"/>
    </source>
</evidence>
<protein>
    <submittedName>
        <fullName evidence="3">Basic secretory protein-like protein</fullName>
    </submittedName>
</protein>
<feature type="region of interest" description="Disordered" evidence="1">
    <location>
        <begin position="179"/>
        <end position="199"/>
    </location>
</feature>